<dbReference type="GO" id="GO:0006457">
    <property type="term" value="P:protein folding"/>
    <property type="evidence" value="ECO:0007669"/>
    <property type="project" value="InterPro"/>
</dbReference>
<keyword evidence="10" id="KW-0143">Chaperone</keyword>
<accession>A0A165GGU1</accession>
<evidence type="ECO:0000256" key="2">
    <source>
        <dbReference type="ARBA" id="ARBA00007602"/>
    </source>
</evidence>
<gene>
    <name evidence="13" type="ORF">AV656_14360</name>
</gene>
<feature type="transmembrane region" description="Helical" evidence="12">
    <location>
        <begin position="64"/>
        <end position="83"/>
    </location>
</feature>
<dbReference type="RefSeq" id="WP_063183351.1">
    <property type="nucleotide sequence ID" value="NZ_LQNT01000013.1"/>
</dbReference>
<feature type="transmembrane region" description="Helical" evidence="12">
    <location>
        <begin position="39"/>
        <end position="57"/>
    </location>
</feature>
<dbReference type="Pfam" id="PF02600">
    <property type="entry name" value="DsbB"/>
    <property type="match status" value="1"/>
</dbReference>
<keyword evidence="8 12" id="KW-0472">Membrane</keyword>
<dbReference type="PIRSF" id="PIRSF036659">
    <property type="entry name" value="BdbC"/>
    <property type="match status" value="1"/>
</dbReference>
<dbReference type="AlphaFoldDB" id="A0A165GGU1"/>
<evidence type="ECO:0000256" key="10">
    <source>
        <dbReference type="ARBA" id="ARBA00023186"/>
    </source>
</evidence>
<feature type="transmembrane region" description="Helical" evidence="12">
    <location>
        <begin position="7"/>
        <end position="27"/>
    </location>
</feature>
<evidence type="ECO:0000313" key="13">
    <source>
        <dbReference type="EMBL" id="KZE36329.1"/>
    </source>
</evidence>
<keyword evidence="5" id="KW-0249">Electron transport</keyword>
<organism evidence="13 14">
    <name type="scientific">Bhargavaea cecembensis</name>
    <dbReference type="NCBI Taxonomy" id="394098"/>
    <lineage>
        <taxon>Bacteria</taxon>
        <taxon>Bacillati</taxon>
        <taxon>Bacillota</taxon>
        <taxon>Bacilli</taxon>
        <taxon>Bacillales</taxon>
        <taxon>Caryophanaceae</taxon>
        <taxon>Bhargavaea</taxon>
    </lineage>
</organism>
<comment type="subcellular location">
    <subcellularLocation>
        <location evidence="1">Membrane</location>
        <topology evidence="1">Multi-pass membrane protein</topology>
    </subcellularLocation>
</comment>
<sequence>MEKRLENMLLAIWTVSLVATAGSLYFSEVRGYIPCEMCWYQRILMYPIVVIGAVAYFRKDFRAAAYTLALSVIGGLISLYHYGIQKLPALQESAPSCGQVSCTGAYINWFGFVTIPFLALTAFIIIAVISLLMLKRQKETN</sequence>
<dbReference type="InterPro" id="IPR003752">
    <property type="entry name" value="DiS_bond_form_DsbB/BdbC"/>
</dbReference>
<dbReference type="Gene3D" id="1.20.1550.10">
    <property type="entry name" value="DsbB-like"/>
    <property type="match status" value="1"/>
</dbReference>
<dbReference type="SUPFAM" id="SSF158442">
    <property type="entry name" value="DsbB-like"/>
    <property type="match status" value="1"/>
</dbReference>
<evidence type="ECO:0000256" key="12">
    <source>
        <dbReference type="SAM" id="Phobius"/>
    </source>
</evidence>
<evidence type="ECO:0000256" key="1">
    <source>
        <dbReference type="ARBA" id="ARBA00004141"/>
    </source>
</evidence>
<evidence type="ECO:0000256" key="8">
    <source>
        <dbReference type="ARBA" id="ARBA00023136"/>
    </source>
</evidence>
<keyword evidence="9" id="KW-1015">Disulfide bond</keyword>
<reference evidence="13 14" key="1">
    <citation type="submission" date="2016-01" db="EMBL/GenBank/DDBJ databases">
        <title>Whole genome sequencing of Bhargavaea cecembensis T14.</title>
        <authorList>
            <person name="Hong K.W."/>
        </authorList>
    </citation>
    <scope>NUCLEOTIDE SEQUENCE [LARGE SCALE GENOMIC DNA]</scope>
    <source>
        <strain evidence="13 14">T14</strain>
    </source>
</reference>
<dbReference type="HAMAP" id="MF_00287">
    <property type="entry name" value="BdbC"/>
    <property type="match status" value="1"/>
</dbReference>
<protein>
    <submittedName>
        <fullName evidence="13">Disulfide bond formation protein DsbB</fullName>
    </submittedName>
</protein>
<evidence type="ECO:0000313" key="14">
    <source>
        <dbReference type="Proteomes" id="UP000076490"/>
    </source>
</evidence>
<proteinExistence type="inferred from homology"/>
<keyword evidence="11" id="KW-0676">Redox-active center</keyword>
<evidence type="ECO:0000256" key="6">
    <source>
        <dbReference type="ARBA" id="ARBA00022989"/>
    </source>
</evidence>
<feature type="transmembrane region" description="Helical" evidence="12">
    <location>
        <begin position="109"/>
        <end position="134"/>
    </location>
</feature>
<evidence type="ECO:0000256" key="5">
    <source>
        <dbReference type="ARBA" id="ARBA00022982"/>
    </source>
</evidence>
<keyword evidence="6 12" id="KW-1133">Transmembrane helix</keyword>
<evidence type="ECO:0000256" key="11">
    <source>
        <dbReference type="ARBA" id="ARBA00023284"/>
    </source>
</evidence>
<dbReference type="InterPro" id="IPR012187">
    <property type="entry name" value="Disulphide_bond_form_BdbC"/>
</dbReference>
<dbReference type="OrthoDB" id="158402at2"/>
<name>A0A165GGU1_9BACL</name>
<dbReference type="Proteomes" id="UP000076490">
    <property type="component" value="Unassembled WGS sequence"/>
</dbReference>
<evidence type="ECO:0000256" key="3">
    <source>
        <dbReference type="ARBA" id="ARBA00022448"/>
    </source>
</evidence>
<evidence type="ECO:0000256" key="4">
    <source>
        <dbReference type="ARBA" id="ARBA00022692"/>
    </source>
</evidence>
<keyword evidence="7" id="KW-0560">Oxidoreductase</keyword>
<keyword evidence="3" id="KW-0813">Transport</keyword>
<dbReference type="PANTHER" id="PTHR43469">
    <property type="entry name" value="DISULFIDE FORMATION PROTEIN-RELATED"/>
    <property type="match status" value="1"/>
</dbReference>
<evidence type="ECO:0000256" key="9">
    <source>
        <dbReference type="ARBA" id="ARBA00023157"/>
    </source>
</evidence>
<dbReference type="EMBL" id="LQNT01000013">
    <property type="protein sequence ID" value="KZE36329.1"/>
    <property type="molecule type" value="Genomic_DNA"/>
</dbReference>
<dbReference type="InterPro" id="IPR023380">
    <property type="entry name" value="DsbB-like_sf"/>
</dbReference>
<dbReference type="PANTHER" id="PTHR43469:SF1">
    <property type="entry name" value="SPBETA PROPHAGE-DERIVED DISULFIDE BOND FORMATION PROTEIN B"/>
    <property type="match status" value="1"/>
</dbReference>
<keyword evidence="4 12" id="KW-0812">Transmembrane</keyword>
<dbReference type="GO" id="GO:0015035">
    <property type="term" value="F:protein-disulfide reductase activity"/>
    <property type="evidence" value="ECO:0007669"/>
    <property type="project" value="InterPro"/>
</dbReference>
<comment type="similarity">
    <text evidence="2">Belongs to the DsbB family. BdbC subfamily.</text>
</comment>
<evidence type="ECO:0000256" key="7">
    <source>
        <dbReference type="ARBA" id="ARBA00023002"/>
    </source>
</evidence>
<dbReference type="NCBIfam" id="NF002849">
    <property type="entry name" value="PRK03113.1"/>
    <property type="match status" value="1"/>
</dbReference>
<comment type="caution">
    <text evidence="13">The sequence shown here is derived from an EMBL/GenBank/DDBJ whole genome shotgun (WGS) entry which is preliminary data.</text>
</comment>
<dbReference type="GO" id="GO:0016020">
    <property type="term" value="C:membrane"/>
    <property type="evidence" value="ECO:0007669"/>
    <property type="project" value="UniProtKB-SubCell"/>
</dbReference>